<feature type="domain" description="Tudor" evidence="1">
    <location>
        <begin position="92"/>
        <end position="147"/>
    </location>
</feature>
<evidence type="ECO:0000313" key="3">
    <source>
        <dbReference type="Proteomes" id="UP001201812"/>
    </source>
</evidence>
<organism evidence="2 3">
    <name type="scientific">Ditylenchus destructor</name>
    <dbReference type="NCBI Taxonomy" id="166010"/>
    <lineage>
        <taxon>Eukaryota</taxon>
        <taxon>Metazoa</taxon>
        <taxon>Ecdysozoa</taxon>
        <taxon>Nematoda</taxon>
        <taxon>Chromadorea</taxon>
        <taxon>Rhabditida</taxon>
        <taxon>Tylenchina</taxon>
        <taxon>Tylenchomorpha</taxon>
        <taxon>Sphaerularioidea</taxon>
        <taxon>Anguinidae</taxon>
        <taxon>Anguininae</taxon>
        <taxon>Ditylenchus</taxon>
    </lineage>
</organism>
<dbReference type="InterPro" id="IPR002999">
    <property type="entry name" value="Tudor"/>
</dbReference>
<dbReference type="Proteomes" id="UP001201812">
    <property type="component" value="Unassembled WGS sequence"/>
</dbReference>
<evidence type="ECO:0000259" key="1">
    <source>
        <dbReference type="SMART" id="SM00333"/>
    </source>
</evidence>
<comment type="caution">
    <text evidence="2">The sequence shown here is derived from an EMBL/GenBank/DDBJ whole genome shotgun (WGS) entry which is preliminary data.</text>
</comment>
<reference evidence="2" key="1">
    <citation type="submission" date="2022-01" db="EMBL/GenBank/DDBJ databases">
        <title>Genome Sequence Resource for Two Populations of Ditylenchus destructor, the Migratory Endoparasitic Phytonematode.</title>
        <authorList>
            <person name="Zhang H."/>
            <person name="Lin R."/>
            <person name="Xie B."/>
        </authorList>
    </citation>
    <scope>NUCLEOTIDE SEQUENCE</scope>
    <source>
        <strain evidence="2">BazhouSP</strain>
    </source>
</reference>
<sequence length="393" mass="45094">MDNVEDGNECTAIQTLLCLATGEHRLDLLNRHLPFRILGAVEFIDEGDLANAKDGIKFAISLYNDGRDDATFIEELNYFYNGGENRQLIHEEKVCIGGFYVCEHMGRFYRCQLKEVNEGEYRILLVDNGQSIVINRTNLFELSLEFLREPFNYAFVLQCCSPGKDFLRSRGLPCALDDVRIKEVVEVYICSLHEPCFAIVGSLTKMSARIRPESMAHGMDQMTSKIWKHNFLDRNPDIDFNQADHYPAGLPPIFETKSPMIIAALNSLEEVSVRDIDLCICLQMLQDMLNDFYSEPEIQERMYRSNEPSGCLLPGSPCVVFDDTTKRFLRAKIVRMNPDQTVADVEAVDFPNIKFNQIKLTDVFMLSQKFALPPLDSSGFFRFFPLEYLVVWY</sequence>
<dbReference type="EMBL" id="JAKKPZ010000574">
    <property type="protein sequence ID" value="KAI1693884.1"/>
    <property type="molecule type" value="Genomic_DNA"/>
</dbReference>
<dbReference type="Gene3D" id="2.30.30.140">
    <property type="match status" value="2"/>
</dbReference>
<feature type="domain" description="Tudor" evidence="1">
    <location>
        <begin position="310"/>
        <end position="371"/>
    </location>
</feature>
<name>A0AAD4QWJ9_9BILA</name>
<evidence type="ECO:0000313" key="2">
    <source>
        <dbReference type="EMBL" id="KAI1693884.1"/>
    </source>
</evidence>
<proteinExistence type="predicted"/>
<dbReference type="SUPFAM" id="SSF63748">
    <property type="entry name" value="Tudor/PWWP/MBT"/>
    <property type="match status" value="2"/>
</dbReference>
<gene>
    <name evidence="2" type="ORF">DdX_20414</name>
</gene>
<protein>
    <submittedName>
        <fullName evidence="2">Tudor domain-containing protein</fullName>
    </submittedName>
</protein>
<dbReference type="Pfam" id="PF00567">
    <property type="entry name" value="TUDOR"/>
    <property type="match status" value="1"/>
</dbReference>
<dbReference type="AlphaFoldDB" id="A0AAD4QWJ9"/>
<accession>A0AAD4QWJ9</accession>
<dbReference type="SMART" id="SM00333">
    <property type="entry name" value="TUDOR"/>
    <property type="match status" value="2"/>
</dbReference>
<dbReference type="CDD" id="cd20379">
    <property type="entry name" value="Tudor_dTUD-like"/>
    <property type="match status" value="1"/>
</dbReference>
<keyword evidence="3" id="KW-1185">Reference proteome</keyword>